<dbReference type="EMBL" id="FQZF01000002">
    <property type="protein sequence ID" value="SHI47767.1"/>
    <property type="molecule type" value="Genomic_DNA"/>
</dbReference>
<dbReference type="STRING" id="198092.SAMN02745194_00490"/>
<organism evidence="1 2">
    <name type="scientific">Muricoccus roseus</name>
    <dbReference type="NCBI Taxonomy" id="198092"/>
    <lineage>
        <taxon>Bacteria</taxon>
        <taxon>Pseudomonadati</taxon>
        <taxon>Pseudomonadota</taxon>
        <taxon>Alphaproteobacteria</taxon>
        <taxon>Acetobacterales</taxon>
        <taxon>Roseomonadaceae</taxon>
        <taxon>Muricoccus</taxon>
    </lineage>
</organism>
<dbReference type="RefSeq" id="WP_073130988.1">
    <property type="nucleotide sequence ID" value="NZ_FQZF01000002.1"/>
</dbReference>
<evidence type="ECO:0000313" key="2">
    <source>
        <dbReference type="Proteomes" id="UP000184387"/>
    </source>
</evidence>
<protein>
    <submittedName>
        <fullName evidence="1">Uncharacterized protein</fullName>
    </submittedName>
</protein>
<gene>
    <name evidence="1" type="ORF">SAMN02745194_00490</name>
</gene>
<keyword evidence="2" id="KW-1185">Reference proteome</keyword>
<accession>A0A1M6BGG8</accession>
<dbReference type="AlphaFoldDB" id="A0A1M6BGG8"/>
<evidence type="ECO:0000313" key="1">
    <source>
        <dbReference type="EMBL" id="SHI47767.1"/>
    </source>
</evidence>
<sequence>MTGAADSRVEQLRAVGRAYRAAGGRGLDRLRCIEEAEAAFLAAGGPPAGAREAVLGMVAQLAREHGDWLFGPAQEWVDRHGSQEPVHGALFEPPESVA</sequence>
<dbReference type="Proteomes" id="UP000184387">
    <property type="component" value="Unassembled WGS sequence"/>
</dbReference>
<proteinExistence type="predicted"/>
<name>A0A1M6BGG8_9PROT</name>
<reference evidence="1 2" key="1">
    <citation type="submission" date="2016-11" db="EMBL/GenBank/DDBJ databases">
        <authorList>
            <person name="Jaros S."/>
            <person name="Januszkiewicz K."/>
            <person name="Wedrychowicz H."/>
        </authorList>
    </citation>
    <scope>NUCLEOTIDE SEQUENCE [LARGE SCALE GENOMIC DNA]</scope>
    <source>
        <strain evidence="1 2">DSM 14916</strain>
    </source>
</reference>